<protein>
    <submittedName>
        <fullName evidence="2">Uncharacterized protein</fullName>
    </submittedName>
</protein>
<reference evidence="2 3" key="1">
    <citation type="submission" date="2019-12" db="EMBL/GenBank/DDBJ databases">
        <title>Chromosome-level assembly of the Caenorhabditis remanei genome.</title>
        <authorList>
            <person name="Teterina A.A."/>
            <person name="Willis J.H."/>
            <person name="Phillips P.C."/>
        </authorList>
    </citation>
    <scope>NUCLEOTIDE SEQUENCE [LARGE SCALE GENOMIC DNA]</scope>
    <source>
        <strain evidence="2 3">PX506</strain>
        <tissue evidence="2">Whole organism</tissue>
    </source>
</reference>
<organism evidence="2 3">
    <name type="scientific">Caenorhabditis remanei</name>
    <name type="common">Caenorhabditis vulgaris</name>
    <dbReference type="NCBI Taxonomy" id="31234"/>
    <lineage>
        <taxon>Eukaryota</taxon>
        <taxon>Metazoa</taxon>
        <taxon>Ecdysozoa</taxon>
        <taxon>Nematoda</taxon>
        <taxon>Chromadorea</taxon>
        <taxon>Rhabditida</taxon>
        <taxon>Rhabditina</taxon>
        <taxon>Rhabditomorpha</taxon>
        <taxon>Rhabditoidea</taxon>
        <taxon>Rhabditidae</taxon>
        <taxon>Peloderinae</taxon>
        <taxon>Caenorhabditis</taxon>
    </lineage>
</organism>
<proteinExistence type="predicted"/>
<feature type="compositionally biased region" description="Basic and acidic residues" evidence="1">
    <location>
        <begin position="41"/>
        <end position="56"/>
    </location>
</feature>
<feature type="compositionally biased region" description="Basic residues" evidence="1">
    <location>
        <begin position="57"/>
        <end position="68"/>
    </location>
</feature>
<dbReference type="GeneID" id="9800198"/>
<dbReference type="AlphaFoldDB" id="A0A6A5H4K8"/>
<evidence type="ECO:0000313" key="2">
    <source>
        <dbReference type="EMBL" id="KAF1762800.1"/>
    </source>
</evidence>
<sequence>MDSDRLLQKCDENGTESLVRALLNKNEEIYKIVKKYEMLKMGQKENQKPVETADKKKKDKNRRWKKRYQLSQGIKSRVSFDKNDQKVVQYVAEVFKKEREEYVTSSGATSGRAHDR</sequence>
<feature type="region of interest" description="Disordered" evidence="1">
    <location>
        <begin position="41"/>
        <end position="68"/>
    </location>
</feature>
<dbReference type="EMBL" id="WUAV01000003">
    <property type="protein sequence ID" value="KAF1762800.1"/>
    <property type="molecule type" value="Genomic_DNA"/>
</dbReference>
<dbReference type="RefSeq" id="XP_003092548.2">
    <property type="nucleotide sequence ID" value="XM_003092500.2"/>
</dbReference>
<comment type="caution">
    <text evidence="2">The sequence shown here is derived from an EMBL/GenBank/DDBJ whole genome shotgun (WGS) entry which is preliminary data.</text>
</comment>
<name>A0A6A5H4K8_CAERE</name>
<dbReference type="Proteomes" id="UP000483820">
    <property type="component" value="Chromosome III"/>
</dbReference>
<gene>
    <name evidence="2" type="ORF">GCK72_011063</name>
</gene>
<dbReference type="KEGG" id="crq:GCK72_011063"/>
<evidence type="ECO:0000313" key="3">
    <source>
        <dbReference type="Proteomes" id="UP000483820"/>
    </source>
</evidence>
<evidence type="ECO:0000256" key="1">
    <source>
        <dbReference type="SAM" id="MobiDB-lite"/>
    </source>
</evidence>
<dbReference type="CTD" id="9800198"/>
<accession>A0A6A5H4K8</accession>